<comment type="caution">
    <text evidence="3">The sequence shown here is derived from an EMBL/GenBank/DDBJ whole genome shotgun (WGS) entry which is preliminary data.</text>
</comment>
<dbReference type="CDD" id="cd19086">
    <property type="entry name" value="AKR_AKR11C1"/>
    <property type="match status" value="1"/>
</dbReference>
<dbReference type="Gene3D" id="3.20.20.100">
    <property type="entry name" value="NADP-dependent oxidoreductase domain"/>
    <property type="match status" value="1"/>
</dbReference>
<dbReference type="Proteomes" id="UP001200557">
    <property type="component" value="Unassembled WGS sequence"/>
</dbReference>
<keyword evidence="4" id="KW-1185">Reference proteome</keyword>
<dbReference type="Pfam" id="PF00248">
    <property type="entry name" value="Aldo_ket_red"/>
    <property type="match status" value="1"/>
</dbReference>
<organism evidence="3 4">
    <name type="scientific">Octadecabacter dasysiphoniae</name>
    <dbReference type="NCBI Taxonomy" id="2909341"/>
    <lineage>
        <taxon>Bacteria</taxon>
        <taxon>Pseudomonadati</taxon>
        <taxon>Pseudomonadota</taxon>
        <taxon>Alphaproteobacteria</taxon>
        <taxon>Rhodobacterales</taxon>
        <taxon>Roseobacteraceae</taxon>
        <taxon>Octadecabacter</taxon>
    </lineage>
</organism>
<protein>
    <submittedName>
        <fullName evidence="3">Aldo/keto reductase</fullName>
    </submittedName>
</protein>
<keyword evidence="1" id="KW-0560">Oxidoreductase</keyword>
<proteinExistence type="predicted"/>
<dbReference type="RefSeq" id="WP_235223940.1">
    <property type="nucleotide sequence ID" value="NZ_JAKGAQ010000001.1"/>
</dbReference>
<dbReference type="InterPro" id="IPR050523">
    <property type="entry name" value="AKR_Detox_Biosynth"/>
</dbReference>
<reference evidence="3 4" key="1">
    <citation type="submission" date="2022-01" db="EMBL/GenBank/DDBJ databases">
        <title>Octadecabacter sp. nov., isolated from a marine alga.</title>
        <authorList>
            <person name="Jin M.S."/>
            <person name="Kim H.M."/>
            <person name="Han D.M."/>
            <person name="Jung J.J."/>
            <person name="Jeon C.O."/>
        </authorList>
    </citation>
    <scope>NUCLEOTIDE SEQUENCE [LARGE SCALE GENOMIC DNA]</scope>
    <source>
        <strain evidence="3 4">G9-8</strain>
    </source>
</reference>
<gene>
    <name evidence="3" type="ORF">L0664_01935</name>
</gene>
<evidence type="ECO:0000259" key="2">
    <source>
        <dbReference type="Pfam" id="PF00248"/>
    </source>
</evidence>
<dbReference type="PANTHER" id="PTHR43364:SF4">
    <property type="entry name" value="NAD(P)-LINKED OXIDOREDUCTASE SUPERFAMILY PROTEIN"/>
    <property type="match status" value="1"/>
</dbReference>
<dbReference type="InterPro" id="IPR023210">
    <property type="entry name" value="NADP_OxRdtase_dom"/>
</dbReference>
<dbReference type="PANTHER" id="PTHR43364">
    <property type="entry name" value="NADH-SPECIFIC METHYLGLYOXAL REDUCTASE-RELATED"/>
    <property type="match status" value="1"/>
</dbReference>
<name>A0ABS9CSA4_9RHOB</name>
<feature type="domain" description="NADP-dependent oxidoreductase" evidence="2">
    <location>
        <begin position="27"/>
        <end position="315"/>
    </location>
</feature>
<dbReference type="InterPro" id="IPR036812">
    <property type="entry name" value="NAD(P)_OxRdtase_dom_sf"/>
</dbReference>
<evidence type="ECO:0000256" key="1">
    <source>
        <dbReference type="ARBA" id="ARBA00023002"/>
    </source>
</evidence>
<accession>A0ABS9CSA4</accession>
<dbReference type="EMBL" id="JAKGAQ010000001">
    <property type="protein sequence ID" value="MCF2869816.1"/>
    <property type="molecule type" value="Genomic_DNA"/>
</dbReference>
<dbReference type="SUPFAM" id="SSF51430">
    <property type="entry name" value="NAD(P)-linked oxidoreductase"/>
    <property type="match status" value="1"/>
</dbReference>
<evidence type="ECO:0000313" key="3">
    <source>
        <dbReference type="EMBL" id="MCF2869816.1"/>
    </source>
</evidence>
<sequence>MKISSDTPRLGLGCWPLSGPFYQGNRALGYANADPAESLRALDAAYANGIRIFDTAAVYGAGKGERLVGASIAQKPDTTIISKIGLKFDEDSEQLIGPDSDPANVMAAIDACLARLNCDHIDLMLLHQNELPVEDAAPLFDAMEAARQAGKIGTFGWSTDFPDSVAAMAPRDGFSAVEHAMHVFLPASDVRKEIENNGLISLARSPLAMGLLSGKYGASTKLAQDDVRTGDEDYNDYYVDGRANPKYLDQIATVRDLLQTGGRSLVQGALGWVMAAGGTTVPLPGARTVAQVEENAKALVHGPLPDQIIADIEAVLTRPTEGPARAR</sequence>
<evidence type="ECO:0000313" key="4">
    <source>
        <dbReference type="Proteomes" id="UP001200557"/>
    </source>
</evidence>